<feature type="transmembrane region" description="Helical" evidence="7">
    <location>
        <begin position="31"/>
        <end position="49"/>
    </location>
</feature>
<evidence type="ECO:0000313" key="9">
    <source>
        <dbReference type="Proteomes" id="UP000597853"/>
    </source>
</evidence>
<organism evidence="8 9">
    <name type="scientific">Streptomyces pseudogriseolus</name>
    <name type="common">Streptomyces gancidicus</name>
    <name type="synonym">Streptomyces rubiginosus</name>
    <dbReference type="NCBI Taxonomy" id="36817"/>
    <lineage>
        <taxon>Bacteria</taxon>
        <taxon>Bacillati</taxon>
        <taxon>Actinomycetota</taxon>
        <taxon>Actinomycetes</taxon>
        <taxon>Kitasatosporales</taxon>
        <taxon>Streptomycetaceae</taxon>
        <taxon>Streptomyces</taxon>
        <taxon>Streptomyces pseudogriseolus group</taxon>
    </lineage>
</organism>
<keyword evidence="6 7" id="KW-0472">Membrane</keyword>
<evidence type="ECO:0000256" key="6">
    <source>
        <dbReference type="ARBA" id="ARBA00023136"/>
    </source>
</evidence>
<gene>
    <name evidence="8" type="ORF">GCM10010285_38160</name>
</gene>
<feature type="transmembrane region" description="Helical" evidence="7">
    <location>
        <begin position="70"/>
        <end position="92"/>
    </location>
</feature>
<protein>
    <recommendedName>
        <fullName evidence="10">DUF350 domain-containing protein</fullName>
    </recommendedName>
</protein>
<feature type="transmembrane region" description="Helical" evidence="7">
    <location>
        <begin position="98"/>
        <end position="120"/>
    </location>
</feature>
<proteinExistence type="inferred from homology"/>
<evidence type="ECO:0000256" key="3">
    <source>
        <dbReference type="ARBA" id="ARBA00022475"/>
    </source>
</evidence>
<dbReference type="InterPro" id="IPR007140">
    <property type="entry name" value="DUF350"/>
</dbReference>
<reference evidence="9" key="1">
    <citation type="journal article" date="2019" name="Int. J. Syst. Evol. Microbiol.">
        <title>The Global Catalogue of Microorganisms (GCM) 10K type strain sequencing project: providing services to taxonomists for standard genome sequencing and annotation.</title>
        <authorList>
            <consortium name="The Broad Institute Genomics Platform"/>
            <consortium name="The Broad Institute Genome Sequencing Center for Infectious Disease"/>
            <person name="Wu L."/>
            <person name="Ma J."/>
        </authorList>
    </citation>
    <scope>NUCLEOTIDE SEQUENCE [LARGE SCALE GENOMIC DNA]</scope>
    <source>
        <strain evidence="9">JCM 4416</strain>
    </source>
</reference>
<comment type="similarity">
    <text evidence="2">Belongs to the UPF0719 family.</text>
</comment>
<evidence type="ECO:0008006" key="10">
    <source>
        <dbReference type="Google" id="ProtNLM"/>
    </source>
</evidence>
<keyword evidence="3" id="KW-1003">Cell membrane</keyword>
<evidence type="ECO:0000256" key="2">
    <source>
        <dbReference type="ARBA" id="ARBA00005779"/>
    </source>
</evidence>
<sequence length="160" mass="16773">MRYILLALDRDHSPNGACDPMSDIVNGLGRAGAYSALGLVLLVLGIFLVDMLTPGKLGRQIWQERNRNAALVLSSALLGIGGIVFTSIWTTYEDFGKGLASTAVFGVLGLVMMAVAFFVIDLVTPGRLGATLVEVEPHPAVWVTASCNIAVSAVISASIA</sequence>
<accession>A0ABQ2T8V4</accession>
<comment type="caution">
    <text evidence="8">The sequence shown here is derived from an EMBL/GenBank/DDBJ whole genome shotgun (WGS) entry which is preliminary data.</text>
</comment>
<dbReference type="Pfam" id="PF03994">
    <property type="entry name" value="DUF350"/>
    <property type="match status" value="1"/>
</dbReference>
<name>A0ABQ2T8V4_STREZ</name>
<evidence type="ECO:0000313" key="8">
    <source>
        <dbReference type="EMBL" id="GGS54910.1"/>
    </source>
</evidence>
<comment type="subcellular location">
    <subcellularLocation>
        <location evidence="1">Cell membrane</location>
        <topology evidence="1">Multi-pass membrane protein</topology>
    </subcellularLocation>
</comment>
<keyword evidence="9" id="KW-1185">Reference proteome</keyword>
<evidence type="ECO:0000256" key="7">
    <source>
        <dbReference type="SAM" id="Phobius"/>
    </source>
</evidence>
<keyword evidence="5 7" id="KW-1133">Transmembrane helix</keyword>
<evidence type="ECO:0000256" key="5">
    <source>
        <dbReference type="ARBA" id="ARBA00022989"/>
    </source>
</evidence>
<keyword evidence="4 7" id="KW-0812">Transmembrane</keyword>
<dbReference type="Proteomes" id="UP000597853">
    <property type="component" value="Unassembled WGS sequence"/>
</dbReference>
<evidence type="ECO:0000256" key="4">
    <source>
        <dbReference type="ARBA" id="ARBA00022692"/>
    </source>
</evidence>
<dbReference type="EMBL" id="BMTX01000010">
    <property type="protein sequence ID" value="GGS54910.1"/>
    <property type="molecule type" value="Genomic_DNA"/>
</dbReference>
<evidence type="ECO:0000256" key="1">
    <source>
        <dbReference type="ARBA" id="ARBA00004651"/>
    </source>
</evidence>